<evidence type="ECO:0000256" key="8">
    <source>
        <dbReference type="HAMAP-Rule" id="MF_01161"/>
    </source>
</evidence>
<evidence type="ECO:0000256" key="4">
    <source>
        <dbReference type="ARBA" id="ARBA00022694"/>
    </source>
</evidence>
<evidence type="ECO:0000256" key="7">
    <source>
        <dbReference type="ARBA" id="ARBA00048539"/>
    </source>
</evidence>
<accession>A0A7T0C415</accession>
<sequence>MFFPLWLARPMDPFRKKIKASLEEMTRPGEFILLAVSGGPDSIALLRIMNELRESLKIRIAVAHFNHKARGADSDADEAFVVRTAQSLGVELVTDSADIKALLQNSATSFQETARRYRYEFLESSRDRLGATRIATGHNADDQAETLLINLLRGSGLRGLGGLTPLQETLIRPLAACSRADIMGYLNANDIEYMTDASNTDPSYVRNRVRSELLPTLETFNPNIKEVLARTASILRQDERALSALAETTLKKLSQGGEEEGRIVLDLKTFRKEESFLQSRLVWTLLRKLYGGGSRFSESHVDAALRLILKGENGQTVQLPKNKSLVIENANAVFYFESTQNKTANAEGVSMVWSVPGDLDWPAGECSFTSRLLPQPMPRIDPMCEACFDFDKVGSVLIVRCFQNGDVCNPLGMNGHKKLKDIFIDSKIPRNLRRTIPIVTTESGDIIWVYGLRISQGYCVDANTSTLLHLAGSKNYFKR</sequence>
<comment type="domain">
    <text evidence="8">The N-terminal region contains the highly conserved SGGXDS motif, predicted to be a P-loop motif involved in ATP binding.</text>
</comment>
<dbReference type="InterPro" id="IPR012795">
    <property type="entry name" value="tRNA_Ile_lys_synt_N"/>
</dbReference>
<evidence type="ECO:0000256" key="3">
    <source>
        <dbReference type="ARBA" id="ARBA00022598"/>
    </source>
</evidence>
<keyword evidence="5 8" id="KW-0547">Nucleotide-binding</keyword>
<dbReference type="HAMAP" id="MF_01161">
    <property type="entry name" value="tRNA_Ile_lys_synt"/>
    <property type="match status" value="1"/>
</dbReference>
<dbReference type="AlphaFoldDB" id="A0A7T0C415"/>
<dbReference type="Proteomes" id="UP000594464">
    <property type="component" value="Chromosome"/>
</dbReference>
<dbReference type="Pfam" id="PF11734">
    <property type="entry name" value="TilS_C"/>
    <property type="match status" value="1"/>
</dbReference>
<keyword evidence="4 8" id="KW-0819">tRNA processing</keyword>
<dbReference type="GO" id="GO:0006400">
    <property type="term" value="P:tRNA modification"/>
    <property type="evidence" value="ECO:0007669"/>
    <property type="project" value="UniProtKB-UniRule"/>
</dbReference>
<dbReference type="KEGG" id="nva:G3M78_12050"/>
<dbReference type="Gene3D" id="1.20.59.20">
    <property type="match status" value="1"/>
</dbReference>
<dbReference type="EMBL" id="CP048620">
    <property type="protein sequence ID" value="QPJ66083.1"/>
    <property type="molecule type" value="Genomic_DNA"/>
</dbReference>
<comment type="similarity">
    <text evidence="8">Belongs to the tRNA(Ile)-lysidine synthase family.</text>
</comment>
<dbReference type="NCBIfam" id="TIGR02432">
    <property type="entry name" value="lysidine_TilS_N"/>
    <property type="match status" value="1"/>
</dbReference>
<evidence type="ECO:0000259" key="9">
    <source>
        <dbReference type="SMART" id="SM00977"/>
    </source>
</evidence>
<dbReference type="GO" id="GO:0032267">
    <property type="term" value="F:tRNA(Ile)-lysidine synthase activity"/>
    <property type="evidence" value="ECO:0007669"/>
    <property type="project" value="UniProtKB-EC"/>
</dbReference>
<dbReference type="InterPro" id="IPR014729">
    <property type="entry name" value="Rossmann-like_a/b/a_fold"/>
</dbReference>
<name>A0A7T0C415_9BACT</name>
<reference evidence="11" key="1">
    <citation type="submission" date="2020-02" db="EMBL/GenBank/DDBJ databases">
        <title>Genomic and physiological characterization of two novel Nitrospinaceae genera.</title>
        <authorList>
            <person name="Mueller A.J."/>
            <person name="Jung M.-Y."/>
            <person name="Strachan C.R."/>
            <person name="Herbold C.W."/>
            <person name="Kirkegaard R.H."/>
            <person name="Daims H."/>
        </authorList>
    </citation>
    <scope>NUCLEOTIDE SEQUENCE [LARGE SCALE GENOMIC DNA]</scope>
</reference>
<keyword evidence="2 8" id="KW-0963">Cytoplasm</keyword>
<keyword evidence="6 8" id="KW-0067">ATP-binding</keyword>
<dbReference type="SMART" id="SM00977">
    <property type="entry name" value="TilS_C"/>
    <property type="match status" value="1"/>
</dbReference>
<dbReference type="PANTHER" id="PTHR43033">
    <property type="entry name" value="TRNA(ILE)-LYSIDINE SYNTHASE-RELATED"/>
    <property type="match status" value="1"/>
</dbReference>
<dbReference type="Gene3D" id="3.40.50.620">
    <property type="entry name" value="HUPs"/>
    <property type="match status" value="1"/>
</dbReference>
<dbReference type="EC" id="6.3.4.19" evidence="8"/>
<dbReference type="CDD" id="cd01992">
    <property type="entry name" value="TilS_N"/>
    <property type="match status" value="1"/>
</dbReference>
<evidence type="ECO:0000256" key="1">
    <source>
        <dbReference type="ARBA" id="ARBA00004496"/>
    </source>
</evidence>
<dbReference type="InterPro" id="IPR012094">
    <property type="entry name" value="tRNA_Ile_lys_synt"/>
</dbReference>
<dbReference type="PANTHER" id="PTHR43033:SF1">
    <property type="entry name" value="TRNA(ILE)-LYSIDINE SYNTHASE-RELATED"/>
    <property type="match status" value="1"/>
</dbReference>
<evidence type="ECO:0000256" key="5">
    <source>
        <dbReference type="ARBA" id="ARBA00022741"/>
    </source>
</evidence>
<dbReference type="SUPFAM" id="SSF56037">
    <property type="entry name" value="PheT/TilS domain"/>
    <property type="match status" value="1"/>
</dbReference>
<evidence type="ECO:0000313" key="11">
    <source>
        <dbReference type="Proteomes" id="UP000594464"/>
    </source>
</evidence>
<evidence type="ECO:0000313" key="10">
    <source>
        <dbReference type="EMBL" id="QPJ66083.1"/>
    </source>
</evidence>
<evidence type="ECO:0000256" key="6">
    <source>
        <dbReference type="ARBA" id="ARBA00022840"/>
    </source>
</evidence>
<organism evidence="10 11">
    <name type="scientific">Candidatus Nitrohelix vancouverensis</name>
    <dbReference type="NCBI Taxonomy" id="2705534"/>
    <lineage>
        <taxon>Bacteria</taxon>
        <taxon>Pseudomonadati</taxon>
        <taxon>Nitrospinota/Tectimicrobiota group</taxon>
        <taxon>Nitrospinota</taxon>
        <taxon>Nitrospinia</taxon>
        <taxon>Nitrospinales</taxon>
        <taxon>Nitrospinaceae</taxon>
        <taxon>Candidatus Nitrohelix</taxon>
    </lineage>
</organism>
<comment type="catalytic activity">
    <reaction evidence="7 8">
        <text>cytidine(34) in tRNA(Ile2) + L-lysine + ATP = lysidine(34) in tRNA(Ile2) + AMP + diphosphate + H(+)</text>
        <dbReference type="Rhea" id="RHEA:43744"/>
        <dbReference type="Rhea" id="RHEA-COMP:10625"/>
        <dbReference type="Rhea" id="RHEA-COMP:10670"/>
        <dbReference type="ChEBI" id="CHEBI:15378"/>
        <dbReference type="ChEBI" id="CHEBI:30616"/>
        <dbReference type="ChEBI" id="CHEBI:32551"/>
        <dbReference type="ChEBI" id="CHEBI:33019"/>
        <dbReference type="ChEBI" id="CHEBI:82748"/>
        <dbReference type="ChEBI" id="CHEBI:83665"/>
        <dbReference type="ChEBI" id="CHEBI:456215"/>
        <dbReference type="EC" id="6.3.4.19"/>
    </reaction>
</comment>
<dbReference type="NCBIfam" id="TIGR02433">
    <property type="entry name" value="lysidine_TilS_C"/>
    <property type="match status" value="1"/>
</dbReference>
<keyword evidence="3 8" id="KW-0436">Ligase</keyword>
<proteinExistence type="inferred from homology"/>
<comment type="subcellular location">
    <subcellularLocation>
        <location evidence="1 8">Cytoplasm</location>
    </subcellularLocation>
</comment>
<dbReference type="InterPro" id="IPR011063">
    <property type="entry name" value="TilS/TtcA_N"/>
</dbReference>
<dbReference type="SUPFAM" id="SSF82829">
    <property type="entry name" value="MesJ substrate recognition domain-like"/>
    <property type="match status" value="1"/>
</dbReference>
<protein>
    <recommendedName>
        <fullName evidence="8">tRNA(Ile)-lysidine synthase</fullName>
        <ecNumber evidence="8">6.3.4.19</ecNumber>
    </recommendedName>
    <alternativeName>
        <fullName evidence="8">tRNA(Ile)-2-lysyl-cytidine synthase</fullName>
    </alternativeName>
    <alternativeName>
        <fullName evidence="8">tRNA(Ile)-lysidine synthetase</fullName>
    </alternativeName>
</protein>
<dbReference type="GO" id="GO:0005524">
    <property type="term" value="F:ATP binding"/>
    <property type="evidence" value="ECO:0007669"/>
    <property type="project" value="UniProtKB-UniRule"/>
</dbReference>
<feature type="domain" description="Lysidine-tRNA(Ile) synthetase C-terminal" evidence="9">
    <location>
        <begin position="397"/>
        <end position="470"/>
    </location>
</feature>
<comment type="function">
    <text evidence="8">Ligates lysine onto the cytidine present at position 34 of the AUA codon-specific tRNA(Ile) that contains the anticodon CAU, in an ATP-dependent manner. Cytidine is converted to lysidine, thus changing the amino acid specificity of the tRNA from methionine to isoleucine.</text>
</comment>
<dbReference type="InterPro" id="IPR012796">
    <property type="entry name" value="Lysidine-tRNA-synth_C"/>
</dbReference>
<dbReference type="SUPFAM" id="SSF52402">
    <property type="entry name" value="Adenine nucleotide alpha hydrolases-like"/>
    <property type="match status" value="1"/>
</dbReference>
<feature type="binding site" evidence="8">
    <location>
        <begin position="37"/>
        <end position="42"/>
    </location>
    <ligand>
        <name>ATP</name>
        <dbReference type="ChEBI" id="CHEBI:30616"/>
    </ligand>
</feature>
<gene>
    <name evidence="8 10" type="primary">tilS</name>
    <name evidence="10" type="ORF">G3M78_12050</name>
</gene>
<dbReference type="Pfam" id="PF01171">
    <property type="entry name" value="ATP_bind_3"/>
    <property type="match status" value="1"/>
</dbReference>
<dbReference type="GO" id="GO:0005737">
    <property type="term" value="C:cytoplasm"/>
    <property type="evidence" value="ECO:0007669"/>
    <property type="project" value="UniProtKB-SubCell"/>
</dbReference>
<evidence type="ECO:0000256" key="2">
    <source>
        <dbReference type="ARBA" id="ARBA00022490"/>
    </source>
</evidence>